<comment type="similarity">
    <text evidence="1">Belongs to the GSP E family.</text>
</comment>
<dbReference type="SUPFAM" id="SSF52540">
    <property type="entry name" value="P-loop containing nucleoside triphosphate hydrolases"/>
    <property type="match status" value="1"/>
</dbReference>
<dbReference type="InterPro" id="IPR050921">
    <property type="entry name" value="T4SS_GSP_E_ATPase"/>
</dbReference>
<dbReference type="Proteomes" id="UP000178098">
    <property type="component" value="Unassembled WGS sequence"/>
</dbReference>
<organism evidence="3 4">
    <name type="scientific">Candidatus Roizmanbacteria bacterium RIFCSPHIGHO2_02_FULL_43_11</name>
    <dbReference type="NCBI Taxonomy" id="1802043"/>
    <lineage>
        <taxon>Bacteria</taxon>
        <taxon>Candidatus Roizmaniibacteriota</taxon>
    </lineage>
</organism>
<dbReference type="Gene3D" id="3.40.50.300">
    <property type="entry name" value="P-loop containing nucleotide triphosphate hydrolases"/>
    <property type="match status" value="1"/>
</dbReference>
<dbReference type="Gene3D" id="3.30.450.90">
    <property type="match status" value="1"/>
</dbReference>
<gene>
    <name evidence="3" type="ORF">A3D08_02140</name>
</gene>
<dbReference type="PANTHER" id="PTHR30486">
    <property type="entry name" value="TWITCHING MOTILITY PROTEIN PILT"/>
    <property type="match status" value="1"/>
</dbReference>
<dbReference type="InterPro" id="IPR027417">
    <property type="entry name" value="P-loop_NTPase"/>
</dbReference>
<name>A0A1F7HDL1_9BACT</name>
<protein>
    <submittedName>
        <fullName evidence="3">Type IV pili twitching motility protein PilT</fullName>
    </submittedName>
</protein>
<evidence type="ECO:0000259" key="2">
    <source>
        <dbReference type="PROSITE" id="PS00662"/>
    </source>
</evidence>
<dbReference type="GO" id="GO:0016887">
    <property type="term" value="F:ATP hydrolysis activity"/>
    <property type="evidence" value="ECO:0007669"/>
    <property type="project" value="InterPro"/>
</dbReference>
<dbReference type="InterPro" id="IPR001482">
    <property type="entry name" value="T2SS/T4SS_dom"/>
</dbReference>
<sequence>METVKLEDLFQIAIEKNASDIHILPGYNPSVRINGELYPLRTYPVIDRDLSQKILLPILTDEQKGNFMANKEIDFGYQYGDVRFRINMYHIKGAVAAAFRLITSNIRSIDALGLPEIMHSFTTMRQGFVLITGPTGEGKSTSLAAILQEINLNQSRHILTIEDPIEYVYPQGKSIISQRELGQDTHGWSIALKSALREDPDVVLVGEMRDYETIQAAMTIAETGHLVFSTLHTNSVPQTIDRIVDVFPPQQQNQVRIQLASTLRAVISQRLVPNVDNSGRIPGCEILISNAAVASTIREGKTHMIDNILETSSEQGMVTFERYLSTMYAQGKITKEVALNYAIRPEQIKKYIS</sequence>
<dbReference type="AlphaFoldDB" id="A0A1F7HDL1"/>
<feature type="domain" description="Bacterial type II secretion system protein E" evidence="2">
    <location>
        <begin position="196"/>
        <end position="210"/>
    </location>
</feature>
<proteinExistence type="inferred from homology"/>
<dbReference type="Pfam" id="PF00437">
    <property type="entry name" value="T2SSE"/>
    <property type="match status" value="1"/>
</dbReference>
<dbReference type="InterPro" id="IPR006321">
    <property type="entry name" value="PilT/PilU"/>
</dbReference>
<comment type="caution">
    <text evidence="3">The sequence shown here is derived from an EMBL/GenBank/DDBJ whole genome shotgun (WGS) entry which is preliminary data.</text>
</comment>
<evidence type="ECO:0000313" key="4">
    <source>
        <dbReference type="Proteomes" id="UP000178098"/>
    </source>
</evidence>
<dbReference type="EMBL" id="MFZT01000049">
    <property type="protein sequence ID" value="OGK29349.1"/>
    <property type="molecule type" value="Genomic_DNA"/>
</dbReference>
<accession>A0A1F7HDL1</accession>
<evidence type="ECO:0000313" key="3">
    <source>
        <dbReference type="EMBL" id="OGK29349.1"/>
    </source>
</evidence>
<dbReference type="GO" id="GO:0005524">
    <property type="term" value="F:ATP binding"/>
    <property type="evidence" value="ECO:0007669"/>
    <property type="project" value="InterPro"/>
</dbReference>
<dbReference type="CDD" id="cd01131">
    <property type="entry name" value="PilT"/>
    <property type="match status" value="1"/>
</dbReference>
<evidence type="ECO:0000256" key="1">
    <source>
        <dbReference type="ARBA" id="ARBA00006611"/>
    </source>
</evidence>
<dbReference type="PANTHER" id="PTHR30486:SF16">
    <property type="entry name" value="TWITCHING MOTILITY PROTEIN PILT"/>
    <property type="match status" value="1"/>
</dbReference>
<reference evidence="3 4" key="1">
    <citation type="journal article" date="2016" name="Nat. Commun.">
        <title>Thousands of microbial genomes shed light on interconnected biogeochemical processes in an aquifer system.</title>
        <authorList>
            <person name="Anantharaman K."/>
            <person name="Brown C.T."/>
            <person name="Hug L.A."/>
            <person name="Sharon I."/>
            <person name="Castelle C.J."/>
            <person name="Probst A.J."/>
            <person name="Thomas B.C."/>
            <person name="Singh A."/>
            <person name="Wilkins M.J."/>
            <person name="Karaoz U."/>
            <person name="Brodie E.L."/>
            <person name="Williams K.H."/>
            <person name="Hubbard S.S."/>
            <person name="Banfield J.F."/>
        </authorList>
    </citation>
    <scope>NUCLEOTIDE SEQUENCE [LARGE SCALE GENOMIC DNA]</scope>
</reference>
<dbReference type="NCBIfam" id="TIGR01420">
    <property type="entry name" value="pilT_fam"/>
    <property type="match status" value="1"/>
</dbReference>
<dbReference type="PROSITE" id="PS00662">
    <property type="entry name" value="T2SP_E"/>
    <property type="match status" value="1"/>
</dbReference>